<organism evidence="2 3">
    <name type="scientific">Bradymonas sediminis</name>
    <dbReference type="NCBI Taxonomy" id="1548548"/>
    <lineage>
        <taxon>Bacteria</taxon>
        <taxon>Deltaproteobacteria</taxon>
        <taxon>Bradymonadales</taxon>
        <taxon>Bradymonadaceae</taxon>
        <taxon>Bradymonas</taxon>
    </lineage>
</organism>
<evidence type="ECO:0000313" key="3">
    <source>
        <dbReference type="Proteomes" id="UP000249799"/>
    </source>
</evidence>
<sequence>MDIFAQKLLASKRRSTPSRLRALLLMMAAVLVSFAGAASVSAATVMRLDMQSLVANSDQIVEGEVTEVQARVEDGRVFTYTTVRVADAFKGAEAGEVVTIRQIGGRTPDLATRVAGSPHFQSGERVIVFLEKPKADALPVITGMAQGKFHIALGPDNLTPYVVPYLGDLALAAPVLPQIQPKAQDDASAQAQGQELKEVEAQQRAKVSQNPQRFERAEPADIYRRVSALSEFKQEIRRVVDEQK</sequence>
<evidence type="ECO:0000313" key="2">
    <source>
        <dbReference type="EMBL" id="AWV88384.1"/>
    </source>
</evidence>
<dbReference type="KEGG" id="bsed:DN745_03100"/>
<name>A0A2Z4FI03_9DELT</name>
<reference evidence="2 3" key="1">
    <citation type="submission" date="2018-06" db="EMBL/GenBank/DDBJ databases">
        <title>Lujinxingia sediminis gen. nov. sp. nov., a new facultative anaerobic member of the class Deltaproteobacteria, and proposal of Lujinxingaceae fam. nov.</title>
        <authorList>
            <person name="Guo L.-Y."/>
            <person name="Li C.-M."/>
            <person name="Wang S."/>
            <person name="Du Z.-J."/>
        </authorList>
    </citation>
    <scope>NUCLEOTIDE SEQUENCE [LARGE SCALE GENOMIC DNA]</scope>
    <source>
        <strain evidence="2 3">FA350</strain>
    </source>
</reference>
<dbReference type="Proteomes" id="UP000249799">
    <property type="component" value="Chromosome"/>
</dbReference>
<feature type="region of interest" description="Disordered" evidence="1">
    <location>
        <begin position="182"/>
        <end position="219"/>
    </location>
</feature>
<proteinExistence type="predicted"/>
<dbReference type="AlphaFoldDB" id="A0A2Z4FI03"/>
<evidence type="ECO:0000256" key="1">
    <source>
        <dbReference type="SAM" id="MobiDB-lite"/>
    </source>
</evidence>
<dbReference type="RefSeq" id="WP_111332076.1">
    <property type="nucleotide sequence ID" value="NZ_CP030032.1"/>
</dbReference>
<dbReference type="OrthoDB" id="5513596at2"/>
<accession>A0A2Z4FI03</accession>
<gene>
    <name evidence="2" type="ORF">DN745_03100</name>
</gene>
<protein>
    <submittedName>
        <fullName evidence="2">Uncharacterized protein</fullName>
    </submittedName>
</protein>
<keyword evidence="3" id="KW-1185">Reference proteome</keyword>
<dbReference type="EMBL" id="CP030032">
    <property type="protein sequence ID" value="AWV88384.1"/>
    <property type="molecule type" value="Genomic_DNA"/>
</dbReference>